<dbReference type="PRINTS" id="PR01697">
    <property type="entry name" value="PARVALBUMIN"/>
</dbReference>
<dbReference type="AlphaFoldDB" id="A0AAU9K910"/>
<name>A0AAU9K910_9CILI</name>
<dbReference type="SUPFAM" id="SSF47473">
    <property type="entry name" value="EF-hand"/>
    <property type="match status" value="1"/>
</dbReference>
<accession>A0AAU9K910</accession>
<evidence type="ECO:0000259" key="2">
    <source>
        <dbReference type="PROSITE" id="PS50222"/>
    </source>
</evidence>
<reference evidence="3" key="1">
    <citation type="submission" date="2021-09" db="EMBL/GenBank/DDBJ databases">
        <authorList>
            <consortium name="AG Swart"/>
            <person name="Singh M."/>
            <person name="Singh A."/>
            <person name="Seah K."/>
            <person name="Emmerich C."/>
        </authorList>
    </citation>
    <scope>NUCLEOTIDE SEQUENCE</scope>
    <source>
        <strain evidence="3">ATCC30299</strain>
    </source>
</reference>
<dbReference type="Pfam" id="PF13499">
    <property type="entry name" value="EF-hand_7"/>
    <property type="match status" value="1"/>
</dbReference>
<dbReference type="InterPro" id="IPR011992">
    <property type="entry name" value="EF-hand-dom_pair"/>
</dbReference>
<dbReference type="EMBL" id="CAJZBQ010000054">
    <property type="protein sequence ID" value="CAG9332129.1"/>
    <property type="molecule type" value="Genomic_DNA"/>
</dbReference>
<proteinExistence type="predicted"/>
<dbReference type="InterPro" id="IPR002048">
    <property type="entry name" value="EF_hand_dom"/>
</dbReference>
<dbReference type="Proteomes" id="UP001162131">
    <property type="component" value="Unassembled WGS sequence"/>
</dbReference>
<comment type="caution">
    <text evidence="3">The sequence shown here is derived from an EMBL/GenBank/DDBJ whole genome shotgun (WGS) entry which is preliminary data.</text>
</comment>
<keyword evidence="1" id="KW-0106">Calcium</keyword>
<evidence type="ECO:0000256" key="1">
    <source>
        <dbReference type="ARBA" id="ARBA00022837"/>
    </source>
</evidence>
<dbReference type="PROSITE" id="PS00018">
    <property type="entry name" value="EF_HAND_1"/>
    <property type="match status" value="2"/>
</dbReference>
<organism evidence="3 4">
    <name type="scientific">Blepharisma stoltei</name>
    <dbReference type="NCBI Taxonomy" id="1481888"/>
    <lineage>
        <taxon>Eukaryota</taxon>
        <taxon>Sar</taxon>
        <taxon>Alveolata</taxon>
        <taxon>Ciliophora</taxon>
        <taxon>Postciliodesmatophora</taxon>
        <taxon>Heterotrichea</taxon>
        <taxon>Heterotrichida</taxon>
        <taxon>Blepharismidae</taxon>
        <taxon>Blepharisma</taxon>
    </lineage>
</organism>
<dbReference type="Gene3D" id="1.10.238.10">
    <property type="entry name" value="EF-hand"/>
    <property type="match status" value="1"/>
</dbReference>
<dbReference type="InterPro" id="IPR018247">
    <property type="entry name" value="EF_Hand_1_Ca_BS"/>
</dbReference>
<sequence>MGTIYELLVTGNSLADVTKRLFENVDSDGSGFVDESELRVVLEHVYAEAGLDPPNNEVVHEKFRDLDIDGNGEVSMVELEKYVKELLGFE</sequence>
<evidence type="ECO:0000313" key="4">
    <source>
        <dbReference type="Proteomes" id="UP001162131"/>
    </source>
</evidence>
<gene>
    <name evidence="3" type="ORF">BSTOLATCC_MIC55583</name>
</gene>
<feature type="domain" description="EF-hand" evidence="2">
    <location>
        <begin position="54"/>
        <end position="89"/>
    </location>
</feature>
<dbReference type="PROSITE" id="PS50222">
    <property type="entry name" value="EF_HAND_2"/>
    <property type="match status" value="2"/>
</dbReference>
<evidence type="ECO:0000313" key="3">
    <source>
        <dbReference type="EMBL" id="CAG9332129.1"/>
    </source>
</evidence>
<keyword evidence="4" id="KW-1185">Reference proteome</keyword>
<dbReference type="GO" id="GO:0005509">
    <property type="term" value="F:calcium ion binding"/>
    <property type="evidence" value="ECO:0007669"/>
    <property type="project" value="InterPro"/>
</dbReference>
<dbReference type="SMART" id="SM00054">
    <property type="entry name" value="EFh"/>
    <property type="match status" value="2"/>
</dbReference>
<feature type="domain" description="EF-hand" evidence="2">
    <location>
        <begin position="13"/>
        <end position="48"/>
    </location>
</feature>
<protein>
    <recommendedName>
        <fullName evidence="2">EF-hand domain-containing protein</fullName>
    </recommendedName>
</protein>
<dbReference type="CDD" id="cd00051">
    <property type="entry name" value="EFh"/>
    <property type="match status" value="1"/>
</dbReference>